<dbReference type="EMBL" id="MGFN01000013">
    <property type="protein sequence ID" value="OGM07102.1"/>
    <property type="molecule type" value="Genomic_DNA"/>
</dbReference>
<sequence length="166" mass="18631">MFTEIRRRNLTGLLNNKAVSARRAEMEAQARRGFGERLEALYKRAGSILDRSPQESVTRMFDQGIGPHHSTPPASFVYGEGEVKLRMVELVQSMDTTPKSYLRYGARIILVSDGLPVTLDTDTTLFSIHSHMVLNREGKQMTGPNFEIVEALVDQIEQKLPLSQGI</sequence>
<proteinExistence type="predicted"/>
<name>A0A1F7WW76_9BACT</name>
<evidence type="ECO:0000313" key="2">
    <source>
        <dbReference type="Proteomes" id="UP000177737"/>
    </source>
</evidence>
<dbReference type="AlphaFoldDB" id="A0A1F7WW76"/>
<dbReference type="Proteomes" id="UP000177737">
    <property type="component" value="Unassembled WGS sequence"/>
</dbReference>
<comment type="caution">
    <text evidence="1">The sequence shown here is derived from an EMBL/GenBank/DDBJ whole genome shotgun (WGS) entry which is preliminary data.</text>
</comment>
<gene>
    <name evidence="1" type="ORF">A2129_00650</name>
</gene>
<reference evidence="1 2" key="1">
    <citation type="journal article" date="2016" name="Nat. Commun.">
        <title>Thousands of microbial genomes shed light on interconnected biogeochemical processes in an aquifer system.</title>
        <authorList>
            <person name="Anantharaman K."/>
            <person name="Brown C.T."/>
            <person name="Hug L.A."/>
            <person name="Sharon I."/>
            <person name="Castelle C.J."/>
            <person name="Probst A.J."/>
            <person name="Thomas B.C."/>
            <person name="Singh A."/>
            <person name="Wilkins M.J."/>
            <person name="Karaoz U."/>
            <person name="Brodie E.L."/>
            <person name="Williams K.H."/>
            <person name="Hubbard S.S."/>
            <person name="Banfield J.F."/>
        </authorList>
    </citation>
    <scope>NUCLEOTIDE SEQUENCE [LARGE SCALE GENOMIC DNA]</scope>
</reference>
<accession>A0A1F7WW76</accession>
<protein>
    <submittedName>
        <fullName evidence="1">Uncharacterized protein</fullName>
    </submittedName>
</protein>
<evidence type="ECO:0000313" key="1">
    <source>
        <dbReference type="EMBL" id="OGM07102.1"/>
    </source>
</evidence>
<organism evidence="1 2">
    <name type="scientific">Candidatus Woesebacteria bacterium GWC1_42_13</name>
    <dbReference type="NCBI Taxonomy" id="1802475"/>
    <lineage>
        <taxon>Bacteria</taxon>
        <taxon>Candidatus Woeseibacteriota</taxon>
    </lineage>
</organism>